<dbReference type="PROSITE" id="PS50878">
    <property type="entry name" value="RT_POL"/>
    <property type="match status" value="1"/>
</dbReference>
<evidence type="ECO:0000259" key="1">
    <source>
        <dbReference type="PROSITE" id="PS50878"/>
    </source>
</evidence>
<dbReference type="InterPro" id="IPR026960">
    <property type="entry name" value="RVT-Znf"/>
</dbReference>
<gene>
    <name evidence="2" type="ORF">MAM1_0642d11070</name>
</gene>
<organism evidence="2">
    <name type="scientific">Mucor ambiguus</name>
    <dbReference type="NCBI Taxonomy" id="91626"/>
    <lineage>
        <taxon>Eukaryota</taxon>
        <taxon>Fungi</taxon>
        <taxon>Fungi incertae sedis</taxon>
        <taxon>Mucoromycota</taxon>
        <taxon>Mucoromycotina</taxon>
        <taxon>Mucoromycetes</taxon>
        <taxon>Mucorales</taxon>
        <taxon>Mucorineae</taxon>
        <taxon>Mucoraceae</taxon>
        <taxon>Mucor</taxon>
    </lineage>
</organism>
<dbReference type="EMBL" id="DF836931">
    <property type="protein sequence ID" value="GAN11507.1"/>
    <property type="molecule type" value="Genomic_DNA"/>
</dbReference>
<feature type="domain" description="Reverse transcriptase" evidence="1">
    <location>
        <begin position="508"/>
        <end position="812"/>
    </location>
</feature>
<name>A0A0C9N607_9FUNG</name>
<proteinExistence type="predicted"/>
<dbReference type="Pfam" id="PF13966">
    <property type="entry name" value="zf-RVT"/>
    <property type="match status" value="1"/>
</dbReference>
<dbReference type="PANTHER" id="PTHR19446">
    <property type="entry name" value="REVERSE TRANSCRIPTASES"/>
    <property type="match status" value="1"/>
</dbReference>
<dbReference type="STRING" id="91626.A0A0C9N607"/>
<dbReference type="InterPro" id="IPR043502">
    <property type="entry name" value="DNA/RNA_pol_sf"/>
</dbReference>
<accession>A0A0C9N607</accession>
<dbReference type="CDD" id="cd01650">
    <property type="entry name" value="RT_nLTR_like"/>
    <property type="match status" value="1"/>
</dbReference>
<keyword evidence="3" id="KW-1185">Reference proteome</keyword>
<dbReference type="Gene3D" id="3.60.10.10">
    <property type="entry name" value="Endonuclease/exonuclease/phosphatase"/>
    <property type="match status" value="1"/>
</dbReference>
<reference evidence="2" key="1">
    <citation type="submission" date="2014-09" db="EMBL/GenBank/DDBJ databases">
        <title>Draft genome sequence of an oleaginous Mucoromycotina fungus Mucor ambiguus NBRC6742.</title>
        <authorList>
            <person name="Takeda I."/>
            <person name="Yamane N."/>
            <person name="Morita T."/>
            <person name="Tamano K."/>
            <person name="Machida M."/>
            <person name="Baker S."/>
            <person name="Koike H."/>
        </authorList>
    </citation>
    <scope>NUCLEOTIDE SEQUENCE</scope>
    <source>
        <strain evidence="2">NBRC 6742</strain>
    </source>
</reference>
<protein>
    <recommendedName>
        <fullName evidence="1">Reverse transcriptase domain-containing protein</fullName>
    </recommendedName>
</protein>
<dbReference type="SUPFAM" id="SSF56219">
    <property type="entry name" value="DNase I-like"/>
    <property type="match status" value="1"/>
</dbReference>
<sequence>MINTNQTRNINIRIGSLNCRNLNKQYNTNTTNRFITYLKQQKLNILLCQETNIPHHSFDSITTNFKFQFQYHQAIWTGQCGIINFNLSMNLQQIKILEDGRAILAKLSTVNNNMPPIYILNIYAHSDNYRARNHLFDQIISLLNSMPEIIPSLIIAGDMNCCFDSTSQRYNRQTGKPKSFIEFLNTHFSDCLNQPNLPHDYTFRRGSTLSTLDYMFAGRDAFFKMSDGDISFLSQEWTDHALLTKTYTTGMTNCGKGVWRANPFLAMNPIYVNKLNTAISNYVATKLDPNLSVQDKWDLIKKKTKQVTQNFSRTHCSWRKAEIKKLQSERNNLLRRYRNDPACLNLLLPPVEEDLSKLQQEIVDTQRLRAGQRWHEKSEKSPGYIKQTLAERASKRTISSLKHPASGEQCLETRSKLDAAKVFYQDLYTEEEIDPNCVEEMLQYIDQTITAEDSQDIIEEITYDDIIQGSRRTPNGSSPGLDGICYEILHLLVINPSCEAIIVQVFNEALSLGKFPKSWQESCIVLLPKKGDMTDLGNYRPITLIASDCKVFTRLLNSRVIQVASDIIGPHQSGFLRGRYIGDHGMALKVIIDNAREARWSNPEEFVEYAGIMLDNAKAYDRVHPQYLSKVLVKFGFPQQFVQCICKLFFDNSIYVNVNGFLTAPIEQRRGIRQGDSISPMLFNLAIEPFLLSVTKSTSISGYNLQHVKPISKRTNTWVAPPPLKVLAYADDVLTFVKSRAELLDLEERLKTYNMASNSKINYDKSVAFPLHGGKMTSQNGSLIQDHATNNLNIKWYDSTSTGFIKYLGYPIWFCNQQRDVYTAKLLGDITTAVERFAARQVSLYGRANIANTMILSKLWHAIRIVPLPKDVIKKITSVIYQFVMSGLYPPLKGNSFFLPRYQGGLGLIDIRAQQHVLQFRYLNALLTENNNSIPGLTYRLLVDYLKMSHDSPSHIIPLLFKTARYKNQLRGLHPYHMMFEAIDICTNHSPFSLSWSTKPNAMTLLPMPVLEILDFENDEIAQEYKSRISIRESKVQDFFHIDQDTSTLQLKPRSGCKRPNIRNQLERGLQGGNIKLKCFVDIKNIETHLDFLPFVAMLNHQERPLLQIPNKGLRLILLDVNNLDIGRKFNKNITKAQWEKFYHQNMHYSARNVWYRMIHKQCPSKSALFVRRLRNIEDDKCTLCNDTEDAKHLMVSCPHKNDIWSNIFEQFLGSPKTAIPHQVYQSIVNLNLKQYLIYNLDIKITIFDLFAATIRMIWRFHHLQTFEGVPFDISNVTTKICAEVMRLSDLKH</sequence>
<dbReference type="Proteomes" id="UP000053815">
    <property type="component" value="Unassembled WGS sequence"/>
</dbReference>
<evidence type="ECO:0000313" key="3">
    <source>
        <dbReference type="Proteomes" id="UP000053815"/>
    </source>
</evidence>
<dbReference type="OrthoDB" id="2288491at2759"/>
<dbReference type="InterPro" id="IPR036691">
    <property type="entry name" value="Endo/exonu/phosph_ase_sf"/>
</dbReference>
<dbReference type="SUPFAM" id="SSF56672">
    <property type="entry name" value="DNA/RNA polymerases"/>
    <property type="match status" value="1"/>
</dbReference>
<dbReference type="InterPro" id="IPR000477">
    <property type="entry name" value="RT_dom"/>
</dbReference>
<evidence type="ECO:0000313" key="2">
    <source>
        <dbReference type="EMBL" id="GAN11507.1"/>
    </source>
</evidence>
<dbReference type="Pfam" id="PF00078">
    <property type="entry name" value="RVT_1"/>
    <property type="match status" value="1"/>
</dbReference>